<evidence type="ECO:0000256" key="1">
    <source>
        <dbReference type="ARBA" id="ARBA00007874"/>
    </source>
</evidence>
<sequence length="220" mass="23781">MAQSIRCFSCLRPENCSPILRGNLQAGAGSTPSATSTSSRSPAWRGAARVSAWRSRTRSPAWRGAARVTSSGTKGGFAAGTTGRETSLRSSARSTGRHGLTERRRQPQRRPGVCYAQEYKVEIFKDGEVHTLTVPDDMSILEAALDSGLELSHDCKLGVCMTCPAKLESGQVDQEGAMLSEDVLKEGYALLCVSQPRSDCKIRIISEDELLDVQLVTSQM</sequence>
<dbReference type="OMA" id="GRTMACL"/>
<dbReference type="Gramene" id="GBG59267">
    <property type="protein sequence ID" value="GBG59267"/>
    <property type="gene ID" value="CBR_g32282"/>
</dbReference>
<feature type="compositionally biased region" description="Low complexity" evidence="9">
    <location>
        <begin position="26"/>
        <end position="43"/>
    </location>
</feature>
<evidence type="ECO:0000256" key="5">
    <source>
        <dbReference type="ARBA" id="ARBA00022982"/>
    </source>
</evidence>
<feature type="domain" description="2Fe-2S ferredoxin-type" evidence="10">
    <location>
        <begin position="119"/>
        <end position="208"/>
    </location>
</feature>
<dbReference type="Pfam" id="PF00111">
    <property type="entry name" value="Fer2"/>
    <property type="match status" value="1"/>
</dbReference>
<keyword evidence="2" id="KW-0813">Transport</keyword>
<evidence type="ECO:0000256" key="8">
    <source>
        <dbReference type="ARBA" id="ARBA00034078"/>
    </source>
</evidence>
<dbReference type="GO" id="GO:0009507">
    <property type="term" value="C:chloroplast"/>
    <property type="evidence" value="ECO:0007669"/>
    <property type="project" value="TreeGrafter"/>
</dbReference>
<accession>A0A388JNA3</accession>
<name>A0A388JNA3_CHABU</name>
<proteinExistence type="inferred from homology"/>
<comment type="similarity">
    <text evidence="1">Belongs to the 2Fe2S plant-type ferredoxin family.</text>
</comment>
<dbReference type="Gene3D" id="3.10.20.30">
    <property type="match status" value="1"/>
</dbReference>
<evidence type="ECO:0000259" key="10">
    <source>
        <dbReference type="PROSITE" id="PS51085"/>
    </source>
</evidence>
<dbReference type="InterPro" id="IPR001041">
    <property type="entry name" value="2Fe-2S_ferredoxin-type"/>
</dbReference>
<dbReference type="SUPFAM" id="SSF54292">
    <property type="entry name" value="2Fe-2S ferredoxin-like"/>
    <property type="match status" value="1"/>
</dbReference>
<evidence type="ECO:0000256" key="3">
    <source>
        <dbReference type="ARBA" id="ARBA00022714"/>
    </source>
</evidence>
<dbReference type="PANTHER" id="PTHR43112:SF9">
    <property type="entry name" value="FERREDOXIN C 1, CHLOROPLASTIC"/>
    <property type="match status" value="1"/>
</dbReference>
<comment type="cofactor">
    <cofactor evidence="8">
        <name>[2Fe-2S] cluster</name>
        <dbReference type="ChEBI" id="CHEBI:190135"/>
    </cofactor>
</comment>
<reference evidence="11 12" key="1">
    <citation type="journal article" date="2018" name="Cell">
        <title>The Chara Genome: Secondary Complexity and Implications for Plant Terrestrialization.</title>
        <authorList>
            <person name="Nishiyama T."/>
            <person name="Sakayama H."/>
            <person name="Vries J.D."/>
            <person name="Buschmann H."/>
            <person name="Saint-Marcoux D."/>
            <person name="Ullrich K.K."/>
            <person name="Haas F.B."/>
            <person name="Vanderstraeten L."/>
            <person name="Becker D."/>
            <person name="Lang D."/>
            <person name="Vosolsobe S."/>
            <person name="Rombauts S."/>
            <person name="Wilhelmsson P.K.I."/>
            <person name="Janitza P."/>
            <person name="Kern R."/>
            <person name="Heyl A."/>
            <person name="Rumpler F."/>
            <person name="Villalobos L.I.A.C."/>
            <person name="Clay J.M."/>
            <person name="Skokan R."/>
            <person name="Toyoda A."/>
            <person name="Suzuki Y."/>
            <person name="Kagoshima H."/>
            <person name="Schijlen E."/>
            <person name="Tajeshwar N."/>
            <person name="Catarino B."/>
            <person name="Hetherington A.J."/>
            <person name="Saltykova A."/>
            <person name="Bonnot C."/>
            <person name="Breuninger H."/>
            <person name="Symeonidi A."/>
            <person name="Radhakrishnan G.V."/>
            <person name="Van Nieuwerburgh F."/>
            <person name="Deforce D."/>
            <person name="Chang C."/>
            <person name="Karol K.G."/>
            <person name="Hedrich R."/>
            <person name="Ulvskov P."/>
            <person name="Glockner G."/>
            <person name="Delwiche C.F."/>
            <person name="Petrasek J."/>
            <person name="Van de Peer Y."/>
            <person name="Friml J."/>
            <person name="Beilby M."/>
            <person name="Dolan L."/>
            <person name="Kohara Y."/>
            <person name="Sugano S."/>
            <person name="Fujiyama A."/>
            <person name="Delaux P.-M."/>
            <person name="Quint M."/>
            <person name="TheiBen G."/>
            <person name="Hagemann M."/>
            <person name="Harholt J."/>
            <person name="Dunand C."/>
            <person name="Zachgo S."/>
            <person name="Langdale J."/>
            <person name="Maumus F."/>
            <person name="Straeten D.V.D."/>
            <person name="Gould S.B."/>
            <person name="Rensing S.A."/>
        </authorList>
    </citation>
    <scope>NUCLEOTIDE SEQUENCE [LARGE SCALE GENOMIC DNA]</scope>
    <source>
        <strain evidence="11 12">S276</strain>
    </source>
</reference>
<dbReference type="PANTHER" id="PTHR43112">
    <property type="entry name" value="FERREDOXIN"/>
    <property type="match status" value="1"/>
</dbReference>
<evidence type="ECO:0000256" key="7">
    <source>
        <dbReference type="ARBA" id="ARBA00023014"/>
    </source>
</evidence>
<keyword evidence="6" id="KW-0408">Iron</keyword>
<evidence type="ECO:0000256" key="6">
    <source>
        <dbReference type="ARBA" id="ARBA00023004"/>
    </source>
</evidence>
<protein>
    <recommendedName>
        <fullName evidence="10">2Fe-2S ferredoxin-type domain-containing protein</fullName>
    </recommendedName>
</protein>
<evidence type="ECO:0000256" key="4">
    <source>
        <dbReference type="ARBA" id="ARBA00022723"/>
    </source>
</evidence>
<evidence type="ECO:0000313" key="11">
    <source>
        <dbReference type="EMBL" id="GBG59267.1"/>
    </source>
</evidence>
<gene>
    <name evidence="11" type="ORF">CBR_g32282</name>
</gene>
<organism evidence="11 12">
    <name type="scientific">Chara braunii</name>
    <name type="common">Braun's stonewort</name>
    <dbReference type="NCBI Taxonomy" id="69332"/>
    <lineage>
        <taxon>Eukaryota</taxon>
        <taxon>Viridiplantae</taxon>
        <taxon>Streptophyta</taxon>
        <taxon>Charophyceae</taxon>
        <taxon>Charales</taxon>
        <taxon>Characeae</taxon>
        <taxon>Chara</taxon>
    </lineage>
</organism>
<dbReference type="GO" id="GO:0046872">
    <property type="term" value="F:metal ion binding"/>
    <property type="evidence" value="ECO:0007669"/>
    <property type="project" value="UniProtKB-KW"/>
</dbReference>
<dbReference type="Proteomes" id="UP000265515">
    <property type="component" value="Unassembled WGS sequence"/>
</dbReference>
<dbReference type="GO" id="GO:0051537">
    <property type="term" value="F:2 iron, 2 sulfur cluster binding"/>
    <property type="evidence" value="ECO:0007669"/>
    <property type="project" value="UniProtKB-KW"/>
</dbReference>
<keyword evidence="3" id="KW-0001">2Fe-2S</keyword>
<evidence type="ECO:0000313" key="12">
    <source>
        <dbReference type="Proteomes" id="UP000265515"/>
    </source>
</evidence>
<dbReference type="AlphaFoldDB" id="A0A388JNA3"/>
<keyword evidence="12" id="KW-1185">Reference proteome</keyword>
<dbReference type="PROSITE" id="PS51085">
    <property type="entry name" value="2FE2S_FER_2"/>
    <property type="match status" value="1"/>
</dbReference>
<keyword evidence="4" id="KW-0479">Metal-binding</keyword>
<dbReference type="InterPro" id="IPR012675">
    <property type="entry name" value="Beta-grasp_dom_sf"/>
</dbReference>
<comment type="caution">
    <text evidence="11">The sequence shown here is derived from an EMBL/GenBank/DDBJ whole genome shotgun (WGS) entry which is preliminary data.</text>
</comment>
<dbReference type="EMBL" id="BFEA01000003">
    <property type="protein sequence ID" value="GBG59267.1"/>
    <property type="molecule type" value="Genomic_DNA"/>
</dbReference>
<keyword evidence="7" id="KW-0411">Iron-sulfur</keyword>
<keyword evidence="5" id="KW-0249">Electron transport</keyword>
<dbReference type="InterPro" id="IPR036010">
    <property type="entry name" value="2Fe-2S_ferredoxin-like_sf"/>
</dbReference>
<dbReference type="OrthoDB" id="1885901at2759"/>
<evidence type="ECO:0000256" key="2">
    <source>
        <dbReference type="ARBA" id="ARBA00022448"/>
    </source>
</evidence>
<evidence type="ECO:0000256" key="9">
    <source>
        <dbReference type="SAM" id="MobiDB-lite"/>
    </source>
</evidence>
<dbReference type="CDD" id="cd00207">
    <property type="entry name" value="fer2"/>
    <property type="match status" value="1"/>
</dbReference>
<feature type="region of interest" description="Disordered" evidence="9">
    <location>
        <begin position="26"/>
        <end position="111"/>
    </location>
</feature>
<dbReference type="STRING" id="69332.A0A388JNA3"/>
<feature type="compositionally biased region" description="Polar residues" evidence="9">
    <location>
        <begin position="84"/>
        <end position="94"/>
    </location>
</feature>